<keyword evidence="2 7" id="KW-0812">Transmembrane</keyword>
<feature type="domain" description="ABC transporter" evidence="8">
    <location>
        <begin position="337"/>
        <end position="553"/>
    </location>
</feature>
<evidence type="ECO:0000256" key="1">
    <source>
        <dbReference type="ARBA" id="ARBA00004651"/>
    </source>
</evidence>
<evidence type="ECO:0000259" key="9">
    <source>
        <dbReference type="PROSITE" id="PS50929"/>
    </source>
</evidence>
<dbReference type="SMART" id="SM00382">
    <property type="entry name" value="AAA"/>
    <property type="match status" value="1"/>
</dbReference>
<dbReference type="GO" id="GO:0140359">
    <property type="term" value="F:ABC-type transporter activity"/>
    <property type="evidence" value="ECO:0007669"/>
    <property type="project" value="InterPro"/>
</dbReference>
<comment type="subcellular location">
    <subcellularLocation>
        <location evidence="1">Cell membrane</location>
        <topology evidence="1">Multi-pass membrane protein</topology>
    </subcellularLocation>
</comment>
<dbReference type="Gene3D" id="3.40.50.300">
    <property type="entry name" value="P-loop containing nucleotide triphosphate hydrolases"/>
    <property type="match status" value="1"/>
</dbReference>
<proteinExistence type="predicted"/>
<accession>A0A1K1NNQ2</accession>
<dbReference type="PANTHER" id="PTHR24221:SF654">
    <property type="entry name" value="ATP-BINDING CASSETTE SUB-FAMILY B MEMBER 6"/>
    <property type="match status" value="1"/>
</dbReference>
<dbReference type="InterPro" id="IPR003593">
    <property type="entry name" value="AAA+_ATPase"/>
</dbReference>
<feature type="transmembrane region" description="Helical" evidence="7">
    <location>
        <begin position="43"/>
        <end position="63"/>
    </location>
</feature>
<dbReference type="GO" id="GO:0005886">
    <property type="term" value="C:plasma membrane"/>
    <property type="evidence" value="ECO:0007669"/>
    <property type="project" value="UniProtKB-SubCell"/>
</dbReference>
<sequence>MLFGAILEALGISAILPLVSVIGDATFLERHPYLMDWARCCGVAEHTSFIIVSALFIMLLYLLKNAYIAWECRLQISFATNNMVYYSRELLGKYLAKPYLFHVNNNTATLIRNVNSGASVAFNAIMMPMFQLLTEIITAATIWLMLIIVDPITALMVAGILSVLLLAILRGFRRKITRQGKVQNEFSAQYIKWLNQGLGAIKETKIMHKEAFFVQEFGKAYDKFGHANGIFNFLNQLPRTIIEAVVVSGLLLLIVIKALMGGSPESIVPLLGMLALAAFRLMPSANRIVSFYNGIKFQQPLFNQLYDEFYAIRKQIEQGKSGQEYTSCLPMEFQDKISVRALAFKYPEGKKRVLKNINFDIPKGSFVGIIGSSGAGKTTFVDILLGLLKPTSGSIYVDGVDIGDNIHGWQENLAYVPQTIYLIDGTIKENIALGLKMQDIDEEKVERAIAMAELADYIATLPDGINTKVGERGVKLSGGQRQRIGIARALYQQPKVLVLDEATSALDNETEKNITETILKLKGKITIIAIAHRTTTLAECDFKVKFINGMAQVI</sequence>
<dbReference type="GO" id="GO:0005524">
    <property type="term" value="F:ATP binding"/>
    <property type="evidence" value="ECO:0007669"/>
    <property type="project" value="UniProtKB-KW"/>
</dbReference>
<feature type="transmembrane region" description="Helical" evidence="7">
    <location>
        <begin position="241"/>
        <end position="260"/>
    </location>
</feature>
<dbReference type="GO" id="GO:0016887">
    <property type="term" value="F:ATP hydrolysis activity"/>
    <property type="evidence" value="ECO:0007669"/>
    <property type="project" value="InterPro"/>
</dbReference>
<keyword evidence="6 7" id="KW-0472">Membrane</keyword>
<dbReference type="PROSITE" id="PS00211">
    <property type="entry name" value="ABC_TRANSPORTER_1"/>
    <property type="match status" value="1"/>
</dbReference>
<evidence type="ECO:0000256" key="7">
    <source>
        <dbReference type="SAM" id="Phobius"/>
    </source>
</evidence>
<dbReference type="SUPFAM" id="SSF52540">
    <property type="entry name" value="P-loop containing nucleoside triphosphate hydrolases"/>
    <property type="match status" value="1"/>
</dbReference>
<evidence type="ECO:0000256" key="5">
    <source>
        <dbReference type="ARBA" id="ARBA00022989"/>
    </source>
</evidence>
<reference evidence="11" key="1">
    <citation type="submission" date="2016-11" db="EMBL/GenBank/DDBJ databases">
        <authorList>
            <person name="Varghese N."/>
            <person name="Submissions S."/>
        </authorList>
    </citation>
    <scope>NUCLEOTIDE SEQUENCE [LARGE SCALE GENOMIC DNA]</scope>
    <source>
        <strain evidence="11">C3</strain>
    </source>
</reference>
<name>A0A1K1NNQ2_SELRU</name>
<dbReference type="InterPro" id="IPR036640">
    <property type="entry name" value="ABC1_TM_sf"/>
</dbReference>
<dbReference type="InterPro" id="IPR027417">
    <property type="entry name" value="P-loop_NTPase"/>
</dbReference>
<feature type="transmembrane region" description="Helical" evidence="7">
    <location>
        <begin position="152"/>
        <end position="172"/>
    </location>
</feature>
<dbReference type="EMBL" id="FPJA01000006">
    <property type="protein sequence ID" value="SFW36951.1"/>
    <property type="molecule type" value="Genomic_DNA"/>
</dbReference>
<protein>
    <submittedName>
        <fullName evidence="10">ATP-binding cassette, subfamily C</fullName>
    </submittedName>
</protein>
<keyword evidence="11" id="KW-1185">Reference proteome</keyword>
<keyword evidence="5 7" id="KW-1133">Transmembrane helix</keyword>
<dbReference type="Pfam" id="PF00005">
    <property type="entry name" value="ABC_tran"/>
    <property type="match status" value="1"/>
</dbReference>
<gene>
    <name evidence="10" type="ORF">SAMN02910323_1528</name>
</gene>
<dbReference type="Proteomes" id="UP000182958">
    <property type="component" value="Unassembled WGS sequence"/>
</dbReference>
<evidence type="ECO:0000313" key="11">
    <source>
        <dbReference type="Proteomes" id="UP000182958"/>
    </source>
</evidence>
<evidence type="ECO:0000256" key="3">
    <source>
        <dbReference type="ARBA" id="ARBA00022741"/>
    </source>
</evidence>
<feature type="domain" description="ABC transmembrane type-1" evidence="9">
    <location>
        <begin position="1"/>
        <end position="295"/>
    </location>
</feature>
<dbReference type="InterPro" id="IPR003439">
    <property type="entry name" value="ABC_transporter-like_ATP-bd"/>
</dbReference>
<feature type="transmembrane region" description="Helical" evidence="7">
    <location>
        <begin position="5"/>
        <end position="23"/>
    </location>
</feature>
<dbReference type="Gene3D" id="1.20.1560.10">
    <property type="entry name" value="ABC transporter type 1, transmembrane domain"/>
    <property type="match status" value="1"/>
</dbReference>
<evidence type="ECO:0000256" key="2">
    <source>
        <dbReference type="ARBA" id="ARBA00022692"/>
    </source>
</evidence>
<evidence type="ECO:0000256" key="4">
    <source>
        <dbReference type="ARBA" id="ARBA00022840"/>
    </source>
</evidence>
<dbReference type="PANTHER" id="PTHR24221">
    <property type="entry name" value="ATP-BINDING CASSETTE SUB-FAMILY B"/>
    <property type="match status" value="1"/>
</dbReference>
<feature type="transmembrane region" description="Helical" evidence="7">
    <location>
        <begin position="120"/>
        <end position="146"/>
    </location>
</feature>
<dbReference type="AlphaFoldDB" id="A0A1K1NNQ2"/>
<dbReference type="InterPro" id="IPR011527">
    <property type="entry name" value="ABC1_TM_dom"/>
</dbReference>
<evidence type="ECO:0000259" key="8">
    <source>
        <dbReference type="PROSITE" id="PS50893"/>
    </source>
</evidence>
<organism evidence="10 11">
    <name type="scientific">Selenomonas ruminantium</name>
    <dbReference type="NCBI Taxonomy" id="971"/>
    <lineage>
        <taxon>Bacteria</taxon>
        <taxon>Bacillati</taxon>
        <taxon>Bacillota</taxon>
        <taxon>Negativicutes</taxon>
        <taxon>Selenomonadales</taxon>
        <taxon>Selenomonadaceae</taxon>
        <taxon>Selenomonas</taxon>
    </lineage>
</organism>
<dbReference type="PROSITE" id="PS50893">
    <property type="entry name" value="ABC_TRANSPORTER_2"/>
    <property type="match status" value="1"/>
</dbReference>
<dbReference type="GO" id="GO:0034040">
    <property type="term" value="F:ATPase-coupled lipid transmembrane transporter activity"/>
    <property type="evidence" value="ECO:0007669"/>
    <property type="project" value="TreeGrafter"/>
</dbReference>
<keyword evidence="4 10" id="KW-0067">ATP-binding</keyword>
<keyword evidence="3" id="KW-0547">Nucleotide-binding</keyword>
<dbReference type="InterPro" id="IPR017871">
    <property type="entry name" value="ABC_transporter-like_CS"/>
</dbReference>
<dbReference type="InterPro" id="IPR039421">
    <property type="entry name" value="Type_1_exporter"/>
</dbReference>
<dbReference type="SUPFAM" id="SSF90123">
    <property type="entry name" value="ABC transporter transmembrane region"/>
    <property type="match status" value="1"/>
</dbReference>
<evidence type="ECO:0000313" key="10">
    <source>
        <dbReference type="EMBL" id="SFW36951.1"/>
    </source>
</evidence>
<dbReference type="PROSITE" id="PS50929">
    <property type="entry name" value="ABC_TM1F"/>
    <property type="match status" value="1"/>
</dbReference>
<evidence type="ECO:0000256" key="6">
    <source>
        <dbReference type="ARBA" id="ARBA00023136"/>
    </source>
</evidence>